<dbReference type="Proteomes" id="UP000234626">
    <property type="component" value="Unassembled WGS sequence"/>
</dbReference>
<reference evidence="1 2" key="1">
    <citation type="submission" date="2017-12" db="EMBL/GenBank/DDBJ databases">
        <title>Characterization of six clinical isolates of Enterochimera gen. nov., a novel genus of the Yersiniaciae family and the three species Enterochimera arupensis sp. nov., Enterochimera coloradensis sp. nov, and Enterochimera californica sp. nov.</title>
        <authorList>
            <person name="Rossi A."/>
            <person name="Fisher M."/>
        </authorList>
    </citation>
    <scope>NUCLEOTIDE SEQUENCE [LARGE SCALE GENOMIC DNA]</scope>
    <source>
        <strain evidence="1 2">2016Iso1</strain>
    </source>
</reference>
<dbReference type="EMBL" id="PJZK01000034">
    <property type="protein sequence ID" value="PLR43460.1"/>
    <property type="molecule type" value="Genomic_DNA"/>
</dbReference>
<dbReference type="AlphaFoldDB" id="A0A2N5EHG5"/>
<accession>A0A2N5EHG5</accession>
<keyword evidence="2" id="KW-1185">Reference proteome</keyword>
<dbReference type="OrthoDB" id="6432498at2"/>
<name>A0A2N5EHG5_9GAMM</name>
<dbReference type="RefSeq" id="WP_101836169.1">
    <property type="nucleotide sequence ID" value="NZ_PJZK01000034.1"/>
</dbReference>
<sequence>MTININALINGIGKNYQELFDQGLIPYKTKPTGYPGDPDMSLDMAKEGVHLTFKRDGRNLWSVILSLQHDNSDSWVFPNELPEPLKSSMSRAWVHNTLGAPERSSPPEVIMKQSLGWTDIFTVKGKHIPMSMQVNYDVMDWVSSVVFLPTAELRW</sequence>
<evidence type="ECO:0000313" key="1">
    <source>
        <dbReference type="EMBL" id="PLR43460.1"/>
    </source>
</evidence>
<gene>
    <name evidence="1" type="ORF">CYR34_20640</name>
</gene>
<dbReference type="InterPro" id="IPR045657">
    <property type="entry name" value="DUF6392"/>
</dbReference>
<evidence type="ECO:0000313" key="2">
    <source>
        <dbReference type="Proteomes" id="UP000234626"/>
    </source>
</evidence>
<protein>
    <submittedName>
        <fullName evidence="1">Pyocin immunity protein</fullName>
    </submittedName>
</protein>
<comment type="caution">
    <text evidence="1">The sequence shown here is derived from an EMBL/GenBank/DDBJ whole genome shotgun (WGS) entry which is preliminary data.</text>
</comment>
<organism evidence="1 2">
    <name type="scientific">Chimaeribacter arupi</name>
    <dbReference type="NCBI Taxonomy" id="2060066"/>
    <lineage>
        <taxon>Bacteria</taxon>
        <taxon>Pseudomonadati</taxon>
        <taxon>Pseudomonadota</taxon>
        <taxon>Gammaproteobacteria</taxon>
        <taxon>Enterobacterales</taxon>
        <taxon>Yersiniaceae</taxon>
        <taxon>Chimaeribacter</taxon>
    </lineage>
</organism>
<dbReference type="Pfam" id="PF19929">
    <property type="entry name" value="DUF6392"/>
    <property type="match status" value="1"/>
</dbReference>
<proteinExistence type="predicted"/>